<dbReference type="AlphaFoldDB" id="A0A0K9YY51"/>
<organism evidence="3 4">
    <name type="scientific">Brevibacillus reuszeri</name>
    <dbReference type="NCBI Taxonomy" id="54915"/>
    <lineage>
        <taxon>Bacteria</taxon>
        <taxon>Bacillati</taxon>
        <taxon>Bacillota</taxon>
        <taxon>Bacilli</taxon>
        <taxon>Bacillales</taxon>
        <taxon>Paenibacillaceae</taxon>
        <taxon>Brevibacillus</taxon>
    </lineage>
</organism>
<dbReference type="PATRIC" id="fig|54915.3.peg.6718"/>
<name>A0A0K9YY51_9BACL</name>
<comment type="caution">
    <text evidence="3">The sequence shown here is derived from an EMBL/GenBank/DDBJ whole genome shotgun (WGS) entry which is preliminary data.</text>
</comment>
<evidence type="ECO:0000313" key="4">
    <source>
        <dbReference type="Proteomes" id="UP000036834"/>
    </source>
</evidence>
<evidence type="ECO:0000313" key="2">
    <source>
        <dbReference type="EMBL" id="GED69591.1"/>
    </source>
</evidence>
<dbReference type="Proteomes" id="UP000036834">
    <property type="component" value="Unassembled WGS sequence"/>
</dbReference>
<keyword evidence="1" id="KW-0812">Transmembrane</keyword>
<protein>
    <submittedName>
        <fullName evidence="3">Uncharacterized protein</fullName>
    </submittedName>
</protein>
<dbReference type="OrthoDB" id="2468129at2"/>
<feature type="transmembrane region" description="Helical" evidence="1">
    <location>
        <begin position="48"/>
        <end position="67"/>
    </location>
</feature>
<dbReference type="Proteomes" id="UP000319578">
    <property type="component" value="Unassembled WGS sequence"/>
</dbReference>
<reference evidence="2 5" key="3">
    <citation type="submission" date="2019-06" db="EMBL/GenBank/DDBJ databases">
        <title>Whole genome shotgun sequence of Brevibacillus reuszeri NBRC 15719.</title>
        <authorList>
            <person name="Hosoyama A."/>
            <person name="Uohara A."/>
            <person name="Ohji S."/>
            <person name="Ichikawa N."/>
        </authorList>
    </citation>
    <scope>NUCLEOTIDE SEQUENCE [LARGE SCALE GENOMIC DNA]</scope>
    <source>
        <strain evidence="2 5">NBRC 15719</strain>
    </source>
</reference>
<keyword evidence="1" id="KW-1133">Transmembrane helix</keyword>
<dbReference type="EMBL" id="BJON01000013">
    <property type="protein sequence ID" value="GED69591.1"/>
    <property type="molecule type" value="Genomic_DNA"/>
</dbReference>
<feature type="transmembrane region" description="Helical" evidence="1">
    <location>
        <begin position="14"/>
        <end position="36"/>
    </location>
</feature>
<dbReference type="RefSeq" id="WP_049737592.1">
    <property type="nucleotide sequence ID" value="NZ_BJON01000013.1"/>
</dbReference>
<evidence type="ECO:0000313" key="5">
    <source>
        <dbReference type="Proteomes" id="UP000319578"/>
    </source>
</evidence>
<dbReference type="EMBL" id="LGIQ01000005">
    <property type="protein sequence ID" value="KNB73586.1"/>
    <property type="molecule type" value="Genomic_DNA"/>
</dbReference>
<keyword evidence="5" id="KW-1185">Reference proteome</keyword>
<evidence type="ECO:0000256" key="1">
    <source>
        <dbReference type="SAM" id="Phobius"/>
    </source>
</evidence>
<sequence length="161" mass="17886">MNPKTTRSGLVTEVIQYIAGAIILLFGFIMICGAIASEQTKLTVTKDLVLFLLLGVLPVLLGGWLLFVARKNTKLRRVDALENLVLQIASRHGGNLTATELAMYSKLSIMQANEVLERFTKQNVAYVKISDNGTYVYQFEGIVSQQDKDQAESLNSLIYKE</sequence>
<reference evidence="4" key="1">
    <citation type="submission" date="2015-07" db="EMBL/GenBank/DDBJ databases">
        <title>Genome sequencing project for genomic taxonomy and phylogenomics of Bacillus-like bacteria.</title>
        <authorList>
            <person name="Liu B."/>
            <person name="Wang J."/>
            <person name="Zhu Y."/>
            <person name="Liu G."/>
            <person name="Chen Q."/>
            <person name="Chen Z."/>
            <person name="Lan J."/>
            <person name="Che J."/>
            <person name="Ge C."/>
            <person name="Shi H."/>
            <person name="Pan Z."/>
            <person name="Liu X."/>
        </authorList>
    </citation>
    <scope>NUCLEOTIDE SEQUENCE [LARGE SCALE GENOMIC DNA]</scope>
    <source>
        <strain evidence="4">DSM 9887</strain>
    </source>
</reference>
<keyword evidence="1" id="KW-0472">Membrane</keyword>
<accession>A0A0K9YY51</accession>
<gene>
    <name evidence="3" type="ORF">ADS79_06490</name>
    <name evidence="2" type="ORF">BRE01_32930</name>
</gene>
<reference evidence="3" key="2">
    <citation type="submission" date="2015-07" db="EMBL/GenBank/DDBJ databases">
        <title>MeaNS - Measles Nucleotide Surveillance Program.</title>
        <authorList>
            <person name="Tran T."/>
            <person name="Druce J."/>
        </authorList>
    </citation>
    <scope>NUCLEOTIDE SEQUENCE</scope>
    <source>
        <strain evidence="3">DSM 9887</strain>
    </source>
</reference>
<proteinExistence type="predicted"/>
<evidence type="ECO:0000313" key="3">
    <source>
        <dbReference type="EMBL" id="KNB73586.1"/>
    </source>
</evidence>